<dbReference type="PANTHER" id="PTHR24369">
    <property type="entry name" value="ANTIGEN BSP, PUTATIVE-RELATED"/>
    <property type="match status" value="1"/>
</dbReference>
<dbReference type="InterPro" id="IPR000483">
    <property type="entry name" value="Cys-rich_flank_reg_C"/>
</dbReference>
<evidence type="ECO:0000256" key="3">
    <source>
        <dbReference type="ARBA" id="ARBA00022737"/>
    </source>
</evidence>
<protein>
    <recommendedName>
        <fullName evidence="4">LRRCT domain-containing protein</fullName>
    </recommendedName>
</protein>
<dbReference type="EMBL" id="CAJPVJ010007196">
    <property type="protein sequence ID" value="CAG2171058.1"/>
    <property type="molecule type" value="Genomic_DNA"/>
</dbReference>
<dbReference type="OrthoDB" id="8400687at2759"/>
<dbReference type="InterPro" id="IPR001611">
    <property type="entry name" value="Leu-rich_rpt"/>
</dbReference>
<feature type="domain" description="LRRCT" evidence="4">
    <location>
        <begin position="407"/>
        <end position="461"/>
    </location>
</feature>
<dbReference type="FunFam" id="3.80.10.10:FF:001360">
    <property type="entry name" value="Uncharacterized protein"/>
    <property type="match status" value="1"/>
</dbReference>
<evidence type="ECO:0000256" key="1">
    <source>
        <dbReference type="ARBA" id="ARBA00022614"/>
    </source>
</evidence>
<dbReference type="PANTHER" id="PTHR24369:SF210">
    <property type="entry name" value="CHAOPTIN-RELATED"/>
    <property type="match status" value="1"/>
</dbReference>
<dbReference type="AlphaFoldDB" id="A0A7R9QPV6"/>
<dbReference type="SUPFAM" id="SSF52058">
    <property type="entry name" value="L domain-like"/>
    <property type="match status" value="1"/>
</dbReference>
<dbReference type="InterPro" id="IPR050541">
    <property type="entry name" value="LRR_TM_domain-containing"/>
</dbReference>
<evidence type="ECO:0000259" key="4">
    <source>
        <dbReference type="SMART" id="SM00082"/>
    </source>
</evidence>
<reference evidence="5" key="1">
    <citation type="submission" date="2020-11" db="EMBL/GenBank/DDBJ databases">
        <authorList>
            <person name="Tran Van P."/>
        </authorList>
    </citation>
    <scope>NUCLEOTIDE SEQUENCE</scope>
</reference>
<organism evidence="5">
    <name type="scientific">Oppiella nova</name>
    <dbReference type="NCBI Taxonomy" id="334625"/>
    <lineage>
        <taxon>Eukaryota</taxon>
        <taxon>Metazoa</taxon>
        <taxon>Ecdysozoa</taxon>
        <taxon>Arthropoda</taxon>
        <taxon>Chelicerata</taxon>
        <taxon>Arachnida</taxon>
        <taxon>Acari</taxon>
        <taxon>Acariformes</taxon>
        <taxon>Sarcoptiformes</taxon>
        <taxon>Oribatida</taxon>
        <taxon>Brachypylina</taxon>
        <taxon>Oppioidea</taxon>
        <taxon>Oppiidae</taxon>
        <taxon>Oppiella</taxon>
    </lineage>
</organism>
<evidence type="ECO:0000256" key="2">
    <source>
        <dbReference type="ARBA" id="ARBA00022729"/>
    </source>
</evidence>
<evidence type="ECO:0000313" key="6">
    <source>
        <dbReference type="Proteomes" id="UP000728032"/>
    </source>
</evidence>
<proteinExistence type="predicted"/>
<dbReference type="Gene3D" id="3.80.10.10">
    <property type="entry name" value="Ribonuclease Inhibitor"/>
    <property type="match status" value="2"/>
</dbReference>
<gene>
    <name evidence="5" type="ORF">ONB1V03_LOCUS10524</name>
</gene>
<dbReference type="GO" id="GO:0005886">
    <property type="term" value="C:plasma membrane"/>
    <property type="evidence" value="ECO:0007669"/>
    <property type="project" value="TreeGrafter"/>
</dbReference>
<sequence length="486" mass="54662">MVTTLDLKTVFHKVLRVFLCLSLLLRLYSCSLRYGCPARPLIKPCSCQEITKGLDVSCEGARLEQLREALENFGQTGQIVWYLKMRKNQMTTFPSFLLDGLDVRHLVAHHCNITSIDDSAFVGLTDLLESLDLSQNGLHEIPSKGLEPLSALISLNLNYNLIETIRAGAFKGLISLLRLSMYGNKIKTIDVMAFTGIGGNLTRINLGGNLLPAIPSKSLQNLKALQRLQLHENKISSINADELDGIPLAHSLDVLNLAINLLEELNENAFSNFEALNSLDLEGNHISRIHINAFQGIEESLEWLKLGENRLEGIPSAALRNLTKLRQLDLRGNNISLIAKHSFKEFGNNLKFIYLQKNNIENIESEALDSLESLEWFYIHTNKLKSMPYRIFSPLLDSLSVFDAHDNPFVCDCGITWFREWVLKGRGSNIVSLPKETKCLSPKRLEKTPIIEIPYDVLSCTNASPTDQTYLPTMLSICFFFTSIIR</sequence>
<dbReference type="InterPro" id="IPR032675">
    <property type="entry name" value="LRR_dom_sf"/>
</dbReference>
<evidence type="ECO:0000313" key="5">
    <source>
        <dbReference type="EMBL" id="CAD7653871.1"/>
    </source>
</evidence>
<keyword evidence="2" id="KW-0732">Signal</keyword>
<name>A0A7R9QPV6_9ACAR</name>
<accession>A0A7R9QPV6</accession>
<dbReference type="Pfam" id="PF13855">
    <property type="entry name" value="LRR_8"/>
    <property type="match status" value="3"/>
</dbReference>
<dbReference type="SMART" id="SM00082">
    <property type="entry name" value="LRRCT"/>
    <property type="match status" value="1"/>
</dbReference>
<dbReference type="EMBL" id="OC922021">
    <property type="protein sequence ID" value="CAD7653871.1"/>
    <property type="molecule type" value="Genomic_DNA"/>
</dbReference>
<keyword evidence="6" id="KW-1185">Reference proteome</keyword>
<dbReference type="PROSITE" id="PS51450">
    <property type="entry name" value="LRR"/>
    <property type="match status" value="2"/>
</dbReference>
<dbReference type="Proteomes" id="UP000728032">
    <property type="component" value="Unassembled WGS sequence"/>
</dbReference>
<keyword evidence="3" id="KW-0677">Repeat</keyword>
<dbReference type="SMART" id="SM00369">
    <property type="entry name" value="LRR_TYP"/>
    <property type="match status" value="12"/>
</dbReference>
<dbReference type="InterPro" id="IPR003591">
    <property type="entry name" value="Leu-rich_rpt_typical-subtyp"/>
</dbReference>
<keyword evidence="1" id="KW-0433">Leucine-rich repeat</keyword>